<evidence type="ECO:0000313" key="2">
    <source>
        <dbReference type="EMBL" id="BAY57040.1"/>
    </source>
</evidence>
<evidence type="ECO:0008006" key="4">
    <source>
        <dbReference type="Google" id="ProtNLM"/>
    </source>
</evidence>
<keyword evidence="1" id="KW-0732">Signal</keyword>
<accession>A0A1Z4JJY6</accession>
<organism evidence="2 3">
    <name type="scientific">Leptolyngbya boryana NIES-2135</name>
    <dbReference type="NCBI Taxonomy" id="1973484"/>
    <lineage>
        <taxon>Bacteria</taxon>
        <taxon>Bacillati</taxon>
        <taxon>Cyanobacteriota</taxon>
        <taxon>Cyanophyceae</taxon>
        <taxon>Leptolyngbyales</taxon>
        <taxon>Leptolyngbyaceae</taxon>
        <taxon>Leptolyngbya group</taxon>
        <taxon>Leptolyngbya</taxon>
    </lineage>
</organism>
<protein>
    <recommendedName>
        <fullName evidence="4">Glycine zipper 2TM domain-containing protein</fullName>
    </recommendedName>
</protein>
<evidence type="ECO:0000256" key="1">
    <source>
        <dbReference type="SAM" id="SignalP"/>
    </source>
</evidence>
<feature type="signal peptide" evidence="1">
    <location>
        <begin position="1"/>
        <end position="31"/>
    </location>
</feature>
<dbReference type="AlphaFoldDB" id="A0A1Z4JJY6"/>
<dbReference type="Proteomes" id="UP000217895">
    <property type="component" value="Chromosome"/>
</dbReference>
<gene>
    <name evidence="2" type="ORF">NIES2135_39040</name>
</gene>
<feature type="chain" id="PRO_5011114736" description="Glycine zipper 2TM domain-containing protein" evidence="1">
    <location>
        <begin position="32"/>
        <end position="133"/>
    </location>
</feature>
<dbReference type="EMBL" id="AP018203">
    <property type="protein sequence ID" value="BAY57040.1"/>
    <property type="molecule type" value="Genomic_DNA"/>
</dbReference>
<proteinExistence type="predicted"/>
<sequence>MTLTFKRAITPGVLAASLVSATLLPIKPAAADQNIWRDIGIGAGVGAASSAITRHKVVPNIINGAAAGAAVNQSRDLTTKKGQRPDFLRDAAVGAGTGAAVGSVTNRRHAVRNTANGAAVGAVINILTPKPRR</sequence>
<evidence type="ECO:0000313" key="3">
    <source>
        <dbReference type="Proteomes" id="UP000217895"/>
    </source>
</evidence>
<reference evidence="2 3" key="1">
    <citation type="submission" date="2017-06" db="EMBL/GenBank/DDBJ databases">
        <title>Genome sequencing of cyanobaciteial culture collection at National Institute for Environmental Studies (NIES).</title>
        <authorList>
            <person name="Hirose Y."/>
            <person name="Shimura Y."/>
            <person name="Fujisawa T."/>
            <person name="Nakamura Y."/>
            <person name="Kawachi M."/>
        </authorList>
    </citation>
    <scope>NUCLEOTIDE SEQUENCE [LARGE SCALE GENOMIC DNA]</scope>
    <source>
        <strain evidence="2 3">NIES-2135</strain>
    </source>
</reference>
<keyword evidence="3" id="KW-1185">Reference proteome</keyword>
<name>A0A1Z4JJY6_LEPBY</name>